<protein>
    <recommendedName>
        <fullName evidence="5">Ig-like domain-containing protein</fullName>
    </recommendedName>
</protein>
<keyword evidence="3" id="KW-1280">Immunoglobulin</keyword>
<dbReference type="InterPro" id="IPR003599">
    <property type="entry name" value="Ig_sub"/>
</dbReference>
<evidence type="ECO:0000259" key="5">
    <source>
        <dbReference type="PROSITE" id="PS50835"/>
    </source>
</evidence>
<feature type="domain" description="Ig-like" evidence="5">
    <location>
        <begin position="5"/>
        <end position="117"/>
    </location>
</feature>
<dbReference type="InterPro" id="IPR013106">
    <property type="entry name" value="Ig_V-set"/>
</dbReference>
<dbReference type="FunFam" id="2.60.40.10:FF:001791">
    <property type="entry name" value="Ig gamma-2B chain C region"/>
    <property type="match status" value="1"/>
</dbReference>
<dbReference type="Pfam" id="PF07686">
    <property type="entry name" value="V-set"/>
    <property type="match status" value="1"/>
</dbReference>
<dbReference type="InterPro" id="IPR013783">
    <property type="entry name" value="Ig-like_fold"/>
</dbReference>
<keyword evidence="2" id="KW-1064">Adaptive immunity</keyword>
<dbReference type="SMART" id="SM00409">
    <property type="entry name" value="IG"/>
    <property type="match status" value="1"/>
</dbReference>
<accession>A0A8C9P898</accession>
<dbReference type="GO" id="GO:0005576">
    <property type="term" value="C:extracellular region"/>
    <property type="evidence" value="ECO:0007669"/>
    <property type="project" value="UniProtKB-ARBA"/>
</dbReference>
<dbReference type="InterPro" id="IPR007110">
    <property type="entry name" value="Ig-like_dom"/>
</dbReference>
<dbReference type="SUPFAM" id="SSF48726">
    <property type="entry name" value="Immunoglobulin"/>
    <property type="match status" value="1"/>
</dbReference>
<reference evidence="6" key="1">
    <citation type="submission" date="2025-08" db="UniProtKB">
        <authorList>
            <consortium name="Ensembl"/>
        </authorList>
    </citation>
    <scope>IDENTIFICATION</scope>
</reference>
<organism evidence="6 7">
    <name type="scientific">Spermophilus dauricus</name>
    <name type="common">Daurian ground squirrel</name>
    <dbReference type="NCBI Taxonomy" id="99837"/>
    <lineage>
        <taxon>Eukaryota</taxon>
        <taxon>Metazoa</taxon>
        <taxon>Chordata</taxon>
        <taxon>Craniata</taxon>
        <taxon>Vertebrata</taxon>
        <taxon>Euteleostomi</taxon>
        <taxon>Mammalia</taxon>
        <taxon>Eutheria</taxon>
        <taxon>Euarchontoglires</taxon>
        <taxon>Glires</taxon>
        <taxon>Rodentia</taxon>
        <taxon>Sciuromorpha</taxon>
        <taxon>Sciuridae</taxon>
        <taxon>Xerinae</taxon>
        <taxon>Marmotini</taxon>
        <taxon>Spermophilus</taxon>
    </lineage>
</organism>
<keyword evidence="7" id="KW-1185">Reference proteome</keyword>
<evidence type="ECO:0000256" key="4">
    <source>
        <dbReference type="SAM" id="MobiDB-lite"/>
    </source>
</evidence>
<evidence type="ECO:0000256" key="3">
    <source>
        <dbReference type="ARBA" id="ARBA00043265"/>
    </source>
</evidence>
<dbReference type="InterPro" id="IPR050199">
    <property type="entry name" value="IgHV"/>
</dbReference>
<evidence type="ECO:0000313" key="7">
    <source>
        <dbReference type="Proteomes" id="UP000694422"/>
    </source>
</evidence>
<feature type="region of interest" description="Disordered" evidence="4">
    <location>
        <begin position="127"/>
        <end position="172"/>
    </location>
</feature>
<dbReference type="PANTHER" id="PTHR23266">
    <property type="entry name" value="IMMUNOGLOBULIN HEAVY CHAIN"/>
    <property type="match status" value="1"/>
</dbReference>
<evidence type="ECO:0000313" key="6">
    <source>
        <dbReference type="Ensembl" id="ENSSDAP00000004847.1"/>
    </source>
</evidence>
<dbReference type="Ensembl" id="ENSSDAT00000005553.1">
    <property type="protein sequence ID" value="ENSSDAP00000004847.1"/>
    <property type="gene ID" value="ENSSDAG00000004538.1"/>
</dbReference>
<dbReference type="AlphaFoldDB" id="A0A8C9P898"/>
<reference evidence="6" key="2">
    <citation type="submission" date="2025-09" db="UniProtKB">
        <authorList>
            <consortium name="Ensembl"/>
        </authorList>
    </citation>
    <scope>IDENTIFICATION</scope>
</reference>
<dbReference type="GO" id="GO:0002250">
    <property type="term" value="P:adaptive immune response"/>
    <property type="evidence" value="ECO:0007669"/>
    <property type="project" value="UniProtKB-KW"/>
</dbReference>
<dbReference type="InterPro" id="IPR036179">
    <property type="entry name" value="Ig-like_dom_sf"/>
</dbReference>
<evidence type="ECO:0000256" key="2">
    <source>
        <dbReference type="ARBA" id="ARBA00023130"/>
    </source>
</evidence>
<dbReference type="Proteomes" id="UP000694422">
    <property type="component" value="Unplaced"/>
</dbReference>
<dbReference type="Gene3D" id="2.60.40.10">
    <property type="entry name" value="Immunoglobulins"/>
    <property type="match status" value="1"/>
</dbReference>
<dbReference type="SMART" id="SM00406">
    <property type="entry name" value="IGv"/>
    <property type="match status" value="1"/>
</dbReference>
<proteinExistence type="predicted"/>
<keyword evidence="1" id="KW-0391">Immunity</keyword>
<evidence type="ECO:0000256" key="1">
    <source>
        <dbReference type="ARBA" id="ARBA00022859"/>
    </source>
</evidence>
<feature type="compositionally biased region" description="Polar residues" evidence="4">
    <location>
        <begin position="163"/>
        <end position="172"/>
    </location>
</feature>
<dbReference type="GO" id="GO:0019814">
    <property type="term" value="C:immunoglobulin complex"/>
    <property type="evidence" value="ECO:0007669"/>
    <property type="project" value="UniProtKB-KW"/>
</dbReference>
<dbReference type="PROSITE" id="PS50835">
    <property type="entry name" value="IG_LIKE"/>
    <property type="match status" value="1"/>
</dbReference>
<name>A0A8C9P898_SPEDA</name>
<sequence length="195" mass="21145">MGLEPDRQVVSLLRVQTAASWVQLQESGPGLVKPSQTLSLTCAVSGFSITTSGYCWYWIRQPPGKGLEWISRICYDGSTNYSPSLKIRVSIARDTSKNQFSLQLSSLTTEDTATYYCARDTVRGLQCEPRHKPPAGHPGPAGGAQHTGVRSPRSRCRGGGVPSPQSLTLSPGSSFWGTTIHTLLEMPVSQDTTNF</sequence>